<feature type="transmembrane region" description="Helical" evidence="1">
    <location>
        <begin position="114"/>
        <end position="133"/>
    </location>
</feature>
<keyword evidence="1" id="KW-0812">Transmembrane</keyword>
<evidence type="ECO:0000313" key="2">
    <source>
        <dbReference type="EMBL" id="KAB2592336.1"/>
    </source>
</evidence>
<sequence>MKRLLVHGIAPVLLCLQVAYLGFFGLLFALSGPGTAEIDHTDPSPVAHALFNGLLLAFVLPAAGGAALLGSETVRGRVPRRVRAVWLAVLGVTEVVVAVSFATTALRESLGPDSLVAVAAVAACAVIALVCAGEVRGALRAARPAPPLA</sequence>
<feature type="transmembrane region" description="Helical" evidence="1">
    <location>
        <begin position="12"/>
        <end position="30"/>
    </location>
</feature>
<evidence type="ECO:0000313" key="3">
    <source>
        <dbReference type="Proteomes" id="UP000326907"/>
    </source>
</evidence>
<organism evidence="2 3">
    <name type="scientific">Streptomyces arboris</name>
    <dbReference type="NCBI Taxonomy" id="2600619"/>
    <lineage>
        <taxon>Bacteria</taxon>
        <taxon>Bacillati</taxon>
        <taxon>Actinomycetota</taxon>
        <taxon>Actinomycetes</taxon>
        <taxon>Kitasatosporales</taxon>
        <taxon>Streptomycetaceae</taxon>
        <taxon>Streptomyces</taxon>
    </lineage>
</organism>
<accession>A0A5N5EN72</accession>
<feature type="transmembrane region" description="Helical" evidence="1">
    <location>
        <begin position="50"/>
        <end position="70"/>
    </location>
</feature>
<evidence type="ECO:0000256" key="1">
    <source>
        <dbReference type="SAM" id="Phobius"/>
    </source>
</evidence>
<feature type="transmembrane region" description="Helical" evidence="1">
    <location>
        <begin position="82"/>
        <end position="102"/>
    </location>
</feature>
<dbReference type="EMBL" id="VYUA01000008">
    <property type="protein sequence ID" value="KAB2592336.1"/>
    <property type="molecule type" value="Genomic_DNA"/>
</dbReference>
<protein>
    <submittedName>
        <fullName evidence="2">Uncharacterized protein</fullName>
    </submittedName>
</protein>
<dbReference type="Proteomes" id="UP000326907">
    <property type="component" value="Unassembled WGS sequence"/>
</dbReference>
<keyword evidence="1" id="KW-0472">Membrane</keyword>
<comment type="caution">
    <text evidence="2">The sequence shown here is derived from an EMBL/GenBank/DDBJ whole genome shotgun (WGS) entry which is preliminary data.</text>
</comment>
<proteinExistence type="predicted"/>
<dbReference type="AlphaFoldDB" id="A0A5N5EN72"/>
<gene>
    <name evidence="2" type="ORF">F5983_11890</name>
</gene>
<reference evidence="2 3" key="1">
    <citation type="submission" date="2019-09" db="EMBL/GenBank/DDBJ databases">
        <authorList>
            <person name="Liu P."/>
        </authorList>
    </citation>
    <scope>NUCLEOTIDE SEQUENCE [LARGE SCALE GENOMIC DNA]</scope>
    <source>
        <strain evidence="2 3">TRM68085</strain>
    </source>
</reference>
<name>A0A5N5EN72_9ACTN</name>
<keyword evidence="1" id="KW-1133">Transmembrane helix</keyword>
<dbReference type="RefSeq" id="WP_151510289.1">
    <property type="nucleotide sequence ID" value="NZ_JBMVCA010000026.1"/>
</dbReference>
<keyword evidence="3" id="KW-1185">Reference proteome</keyword>